<keyword evidence="1" id="KW-0472">Membrane</keyword>
<dbReference type="AlphaFoldDB" id="A0A433QSZ7"/>
<keyword evidence="1" id="KW-1133">Transmembrane helix</keyword>
<feature type="transmembrane region" description="Helical" evidence="1">
    <location>
        <begin position="110"/>
        <end position="131"/>
    </location>
</feature>
<dbReference type="EMBL" id="RBNJ01001696">
    <property type="protein sequence ID" value="RUS32867.1"/>
    <property type="molecule type" value="Genomic_DNA"/>
</dbReference>
<organism evidence="2 3">
    <name type="scientific">Jimgerdemannia flammicorona</name>
    <dbReference type="NCBI Taxonomy" id="994334"/>
    <lineage>
        <taxon>Eukaryota</taxon>
        <taxon>Fungi</taxon>
        <taxon>Fungi incertae sedis</taxon>
        <taxon>Mucoromycota</taxon>
        <taxon>Mucoromycotina</taxon>
        <taxon>Endogonomycetes</taxon>
        <taxon>Endogonales</taxon>
        <taxon>Endogonaceae</taxon>
        <taxon>Jimgerdemannia</taxon>
    </lineage>
</organism>
<evidence type="ECO:0000313" key="2">
    <source>
        <dbReference type="EMBL" id="RUS32867.1"/>
    </source>
</evidence>
<keyword evidence="3" id="KW-1185">Reference proteome</keyword>
<comment type="caution">
    <text evidence="2">The sequence shown here is derived from an EMBL/GenBank/DDBJ whole genome shotgun (WGS) entry which is preliminary data.</text>
</comment>
<evidence type="ECO:0000256" key="1">
    <source>
        <dbReference type="SAM" id="Phobius"/>
    </source>
</evidence>
<feature type="non-terminal residue" evidence="2">
    <location>
        <position position="244"/>
    </location>
</feature>
<sequence length="244" mass="25749">MRPEQFPFTFSEKMHKPMYTKWVSIVKKMEAHIDLLTIEKDASIIGLERAVDEEEYGIITPGLPLTLVDSDYELDGSFALHCALRSIHMGNESSKQKTLNGKASRVAKGAGAAGGALVASPLVIIASPLYLGPQHFIEQNTTGLGIVPNAVAGLVAGALAAPFLPLVLPFMAAKQALNGASGQEKSSPVGDYIAASVAANEAFNTVPPRSVVSQGAIEEVREYFGMDCDNCYNIAIVGGSGQGK</sequence>
<feature type="transmembrane region" description="Helical" evidence="1">
    <location>
        <begin position="151"/>
        <end position="173"/>
    </location>
</feature>
<name>A0A433QSZ7_9FUNG</name>
<protein>
    <submittedName>
        <fullName evidence="2">Uncharacterized protein</fullName>
    </submittedName>
</protein>
<gene>
    <name evidence="2" type="ORF">BC938DRAFT_473990</name>
</gene>
<dbReference type="Proteomes" id="UP000274822">
    <property type="component" value="Unassembled WGS sequence"/>
</dbReference>
<reference evidence="2 3" key="1">
    <citation type="journal article" date="2018" name="New Phytol.">
        <title>Phylogenomics of Endogonaceae and evolution of mycorrhizas within Mucoromycota.</title>
        <authorList>
            <person name="Chang Y."/>
            <person name="Desiro A."/>
            <person name="Na H."/>
            <person name="Sandor L."/>
            <person name="Lipzen A."/>
            <person name="Clum A."/>
            <person name="Barry K."/>
            <person name="Grigoriev I.V."/>
            <person name="Martin F.M."/>
            <person name="Stajich J.E."/>
            <person name="Smith M.E."/>
            <person name="Bonito G."/>
            <person name="Spatafora J.W."/>
        </authorList>
    </citation>
    <scope>NUCLEOTIDE SEQUENCE [LARGE SCALE GENOMIC DNA]</scope>
    <source>
        <strain evidence="2 3">AD002</strain>
    </source>
</reference>
<keyword evidence="1" id="KW-0812">Transmembrane</keyword>
<proteinExistence type="predicted"/>
<accession>A0A433QSZ7</accession>
<evidence type="ECO:0000313" key="3">
    <source>
        <dbReference type="Proteomes" id="UP000274822"/>
    </source>
</evidence>